<accession>A0A4P7PEQ5</accession>
<dbReference type="EMBL" id="CP035088">
    <property type="protein sequence ID" value="QBZ89111.1"/>
    <property type="molecule type" value="Genomic_DNA"/>
</dbReference>
<proteinExistence type="predicted"/>
<protein>
    <submittedName>
        <fullName evidence="1">Uncharacterized protein</fullName>
    </submittedName>
</protein>
<name>A0A4P7PEQ5_9PSED</name>
<gene>
    <name evidence="1" type="ORF">EPZ47_10410</name>
</gene>
<organism evidence="1 2">
    <name type="scientific">Pseudomonas viciae</name>
    <dbReference type="NCBI Taxonomy" id="2505979"/>
    <lineage>
        <taxon>Bacteria</taxon>
        <taxon>Pseudomonadati</taxon>
        <taxon>Pseudomonadota</taxon>
        <taxon>Gammaproteobacteria</taxon>
        <taxon>Pseudomonadales</taxon>
        <taxon>Pseudomonadaceae</taxon>
        <taxon>Pseudomonas</taxon>
    </lineage>
</organism>
<reference evidence="1 2" key="1">
    <citation type="journal article" date="2019" name="Front. Microbiol.">
        <title>In silico and Genetic Analyses of Cyclic Lipopeptide Synthetic Gene Clusters in Pseudomonas sp. 11K1.</title>
        <authorList>
            <person name="Zhao H."/>
            <person name="Liu Y.P."/>
            <person name="Zhang L.Q."/>
        </authorList>
    </citation>
    <scope>NUCLEOTIDE SEQUENCE [LARGE SCALE GENOMIC DNA]</scope>
    <source>
        <strain evidence="1 2">11K1</strain>
    </source>
</reference>
<dbReference type="Proteomes" id="UP000296468">
    <property type="component" value="Chromosome"/>
</dbReference>
<sequence>MCKPLDHLVDLSGGSQKLRFSVSATWYRNQAVSVHPSNFDGVVHRLCSVIEGLLRKCATTKRNSEESSASVNFRGSTTRIMRIDRQRFSSLLPDGHARSAPSICLVGSPLSKKTARRSDELAQTVACTPDRGDVCIMQGQIGGVNGFVVIIFVHYILSDKMVWV</sequence>
<evidence type="ECO:0000313" key="2">
    <source>
        <dbReference type="Proteomes" id="UP000296468"/>
    </source>
</evidence>
<dbReference type="KEGG" id="pvk:EPZ47_10410"/>
<evidence type="ECO:0000313" key="1">
    <source>
        <dbReference type="EMBL" id="QBZ89111.1"/>
    </source>
</evidence>
<dbReference type="AlphaFoldDB" id="A0A4P7PEQ5"/>